<dbReference type="InterPro" id="IPR011043">
    <property type="entry name" value="Gal_Oxase/kelch_b-propeller"/>
</dbReference>
<evidence type="ECO:0008006" key="3">
    <source>
        <dbReference type="Google" id="ProtNLM"/>
    </source>
</evidence>
<dbReference type="InterPro" id="IPR006652">
    <property type="entry name" value="Kelch_1"/>
</dbReference>
<evidence type="ECO:0000313" key="1">
    <source>
        <dbReference type="EMBL" id="ETO06155.1"/>
    </source>
</evidence>
<gene>
    <name evidence="1" type="ORF">RFI_31241</name>
</gene>
<evidence type="ECO:0000313" key="2">
    <source>
        <dbReference type="Proteomes" id="UP000023152"/>
    </source>
</evidence>
<protein>
    <recommendedName>
        <fullName evidence="3">Kelch motif family protein</fullName>
    </recommendedName>
</protein>
<reference evidence="1 2" key="1">
    <citation type="journal article" date="2013" name="Curr. Biol.">
        <title>The Genome of the Foraminiferan Reticulomyxa filosa.</title>
        <authorList>
            <person name="Glockner G."/>
            <person name="Hulsmann N."/>
            <person name="Schleicher M."/>
            <person name="Noegel A.A."/>
            <person name="Eichinger L."/>
            <person name="Gallinger C."/>
            <person name="Pawlowski J."/>
            <person name="Sierra R."/>
            <person name="Euteneuer U."/>
            <person name="Pillet L."/>
            <person name="Moustafa A."/>
            <person name="Platzer M."/>
            <person name="Groth M."/>
            <person name="Szafranski K."/>
            <person name="Schliwa M."/>
        </authorList>
    </citation>
    <scope>NUCLEOTIDE SEQUENCE [LARGE SCALE GENOMIC DNA]</scope>
</reference>
<dbReference type="AlphaFoldDB" id="X6LZJ0"/>
<keyword evidence="2" id="KW-1185">Reference proteome</keyword>
<dbReference type="SUPFAM" id="SSF50965">
    <property type="entry name" value="Galactose oxidase, central domain"/>
    <property type="match status" value="1"/>
</dbReference>
<dbReference type="EMBL" id="ASPP01027424">
    <property type="protein sequence ID" value="ETO06155.1"/>
    <property type="molecule type" value="Genomic_DNA"/>
</dbReference>
<comment type="caution">
    <text evidence="1">The sequence shown here is derived from an EMBL/GenBank/DDBJ whole genome shotgun (WGS) entry which is preliminary data.</text>
</comment>
<name>X6LZJ0_RETFI</name>
<dbReference type="Pfam" id="PF01344">
    <property type="entry name" value="Kelch_1"/>
    <property type="match status" value="1"/>
</dbReference>
<dbReference type="InterPro" id="IPR015915">
    <property type="entry name" value="Kelch-typ_b-propeller"/>
</dbReference>
<dbReference type="Proteomes" id="UP000023152">
    <property type="component" value="Unassembled WGS sequence"/>
</dbReference>
<sequence>MSNQIFQSLKKLPTPFSQTQCVLHKHEILICGGYKQRNCYSYHTIKNEYKFICEYPRDVYLERHCVVKLMDNSSNKNDQITLLSFGGRSKHTLVMKYVSIWNNDNEINKSKRSKKSKKFNQWKPFTDNNNHPIILGRDGDYYEGVRAVIGGSNNHLLFIAYLFSNISVFDLNKFQFIKHDQLPTHSSQCNCFISRSENRQEMKTNEEKDNSKKKKKIEMLSFYTFTGFSIEYNEDNNTFRFCQLTFCNDVELFCRYAYVRINDIILLFGGYDRGSVNSIVHSYSISENTWIKLEYTLPIPSCDCFGILNEDKTYIHIIGGNNNKMIPLSTHMKTKVNALRNSSQLVIFISIFFFVIKHKSILLYKTDEQTINRQ</sequence>
<proteinExistence type="predicted"/>
<dbReference type="Gene3D" id="2.120.10.80">
    <property type="entry name" value="Kelch-type beta propeller"/>
    <property type="match status" value="2"/>
</dbReference>
<accession>X6LZJ0</accession>
<organism evidence="1 2">
    <name type="scientific">Reticulomyxa filosa</name>
    <dbReference type="NCBI Taxonomy" id="46433"/>
    <lineage>
        <taxon>Eukaryota</taxon>
        <taxon>Sar</taxon>
        <taxon>Rhizaria</taxon>
        <taxon>Retaria</taxon>
        <taxon>Foraminifera</taxon>
        <taxon>Monothalamids</taxon>
        <taxon>Reticulomyxidae</taxon>
        <taxon>Reticulomyxa</taxon>
    </lineage>
</organism>